<organism evidence="5 6">
    <name type="scientific">Adiantum capillus-veneris</name>
    <name type="common">Maidenhair fern</name>
    <dbReference type="NCBI Taxonomy" id="13818"/>
    <lineage>
        <taxon>Eukaryota</taxon>
        <taxon>Viridiplantae</taxon>
        <taxon>Streptophyta</taxon>
        <taxon>Embryophyta</taxon>
        <taxon>Tracheophyta</taxon>
        <taxon>Polypodiopsida</taxon>
        <taxon>Polypodiidae</taxon>
        <taxon>Polypodiales</taxon>
        <taxon>Pteridineae</taxon>
        <taxon>Pteridaceae</taxon>
        <taxon>Vittarioideae</taxon>
        <taxon>Adiantum</taxon>
    </lineage>
</organism>
<evidence type="ECO:0000256" key="4">
    <source>
        <dbReference type="ARBA" id="ARBA00023014"/>
    </source>
</evidence>
<evidence type="ECO:0000256" key="3">
    <source>
        <dbReference type="ARBA" id="ARBA00023004"/>
    </source>
</evidence>
<dbReference type="GO" id="GO:0005739">
    <property type="term" value="C:mitochondrion"/>
    <property type="evidence" value="ECO:0007669"/>
    <property type="project" value="TreeGrafter"/>
</dbReference>
<keyword evidence="2" id="KW-0479">Metal-binding</keyword>
<dbReference type="AlphaFoldDB" id="A0A9D4V806"/>
<dbReference type="EMBL" id="JABFUD020000004">
    <property type="protein sequence ID" value="KAI5080916.1"/>
    <property type="molecule type" value="Genomic_DNA"/>
</dbReference>
<sequence>MAGGRMAARTLSNLTTAFRLSPSRVCSSSAPSTSSTTSRLVSERIVELTAIDVDGIRHNVKECRVMVATEWLEKLPPRSEDEYDTLVAAASHRKVIPQDRLGCQIVLNTDLRGMVVAVPEPKPWRIP</sequence>
<accession>A0A9D4V806</accession>
<dbReference type="GO" id="GO:0046872">
    <property type="term" value="F:metal ion binding"/>
    <property type="evidence" value="ECO:0007669"/>
    <property type="project" value="UniProtKB-KW"/>
</dbReference>
<keyword evidence="4" id="KW-0411">Iron-sulfur</keyword>
<gene>
    <name evidence="5" type="ORF">GOP47_0004099</name>
</gene>
<reference evidence="5" key="1">
    <citation type="submission" date="2021-01" db="EMBL/GenBank/DDBJ databases">
        <title>Adiantum capillus-veneris genome.</title>
        <authorList>
            <person name="Fang Y."/>
            <person name="Liao Q."/>
        </authorList>
    </citation>
    <scope>NUCLEOTIDE SEQUENCE</scope>
    <source>
        <strain evidence="5">H3</strain>
        <tissue evidence="5">Leaf</tissue>
    </source>
</reference>
<dbReference type="OrthoDB" id="268593at2759"/>
<keyword evidence="6" id="KW-1185">Reference proteome</keyword>
<evidence type="ECO:0000256" key="1">
    <source>
        <dbReference type="ARBA" id="ARBA00022714"/>
    </source>
</evidence>
<dbReference type="InterPro" id="IPR001055">
    <property type="entry name" value="Adrenodoxin-like"/>
</dbReference>
<proteinExistence type="predicted"/>
<dbReference type="SUPFAM" id="SSF54292">
    <property type="entry name" value="2Fe-2S ferredoxin-like"/>
    <property type="match status" value="1"/>
</dbReference>
<protein>
    <recommendedName>
        <fullName evidence="7">Ferredoxin</fullName>
    </recommendedName>
</protein>
<evidence type="ECO:0000256" key="2">
    <source>
        <dbReference type="ARBA" id="ARBA00022723"/>
    </source>
</evidence>
<dbReference type="GO" id="GO:0051537">
    <property type="term" value="F:2 iron, 2 sulfur cluster binding"/>
    <property type="evidence" value="ECO:0007669"/>
    <property type="project" value="UniProtKB-KW"/>
</dbReference>
<dbReference type="PANTHER" id="PTHR23426:SF35">
    <property type="entry name" value="2FE-2S FERREDOXIN-LIKE SUPERFAMILY PROTEIN"/>
    <property type="match status" value="1"/>
</dbReference>
<dbReference type="Gene3D" id="3.10.20.30">
    <property type="match status" value="1"/>
</dbReference>
<evidence type="ECO:0000313" key="6">
    <source>
        <dbReference type="Proteomes" id="UP000886520"/>
    </source>
</evidence>
<dbReference type="PANTHER" id="PTHR23426">
    <property type="entry name" value="FERREDOXIN/ADRENODOXIN"/>
    <property type="match status" value="1"/>
</dbReference>
<dbReference type="InterPro" id="IPR036010">
    <property type="entry name" value="2Fe-2S_ferredoxin-like_sf"/>
</dbReference>
<keyword evidence="1" id="KW-0001">2Fe-2S</keyword>
<dbReference type="GO" id="GO:0009055">
    <property type="term" value="F:electron transfer activity"/>
    <property type="evidence" value="ECO:0007669"/>
    <property type="project" value="TreeGrafter"/>
</dbReference>
<comment type="caution">
    <text evidence="5">The sequence shown here is derived from an EMBL/GenBank/DDBJ whole genome shotgun (WGS) entry which is preliminary data.</text>
</comment>
<keyword evidence="3" id="KW-0408">Iron</keyword>
<evidence type="ECO:0000313" key="5">
    <source>
        <dbReference type="EMBL" id="KAI5080916.1"/>
    </source>
</evidence>
<dbReference type="InterPro" id="IPR012675">
    <property type="entry name" value="Beta-grasp_dom_sf"/>
</dbReference>
<dbReference type="Proteomes" id="UP000886520">
    <property type="component" value="Chromosome 4"/>
</dbReference>
<dbReference type="GO" id="GO:0140647">
    <property type="term" value="P:P450-containing electron transport chain"/>
    <property type="evidence" value="ECO:0007669"/>
    <property type="project" value="InterPro"/>
</dbReference>
<name>A0A9D4V806_ADICA</name>
<evidence type="ECO:0008006" key="7">
    <source>
        <dbReference type="Google" id="ProtNLM"/>
    </source>
</evidence>